<evidence type="ECO:0000256" key="1">
    <source>
        <dbReference type="ARBA" id="ARBA00004236"/>
    </source>
</evidence>
<reference evidence="8" key="1">
    <citation type="journal article" date="2019" name="Int. J. Syst. Evol. Microbiol.">
        <title>The Global Catalogue of Microorganisms (GCM) 10K type strain sequencing project: providing services to taxonomists for standard genome sequencing and annotation.</title>
        <authorList>
            <consortium name="The Broad Institute Genomics Platform"/>
            <consortium name="The Broad Institute Genome Sequencing Center for Infectious Disease"/>
            <person name="Wu L."/>
            <person name="Ma J."/>
        </authorList>
    </citation>
    <scope>NUCLEOTIDE SEQUENCE [LARGE SCALE GENOMIC DNA]</scope>
    <source>
        <strain evidence="8">JCM 12149</strain>
    </source>
</reference>
<keyword evidence="2" id="KW-0813">Transport</keyword>
<evidence type="ECO:0000256" key="5">
    <source>
        <dbReference type="SAM" id="MobiDB-lite"/>
    </source>
</evidence>
<dbReference type="Gene3D" id="3.40.190.100">
    <property type="entry name" value="Glycine betaine-binding periplasmic protein, domain 2"/>
    <property type="match status" value="2"/>
</dbReference>
<evidence type="ECO:0000256" key="2">
    <source>
        <dbReference type="ARBA" id="ARBA00022448"/>
    </source>
</evidence>
<evidence type="ECO:0000313" key="8">
    <source>
        <dbReference type="Proteomes" id="UP001501459"/>
    </source>
</evidence>
<sequence>MLTLSMLLAACGDDGEANGESDSSGDGSDNGEESTEEPETEGPELGQKELTEPYVAWARETVSTEMLKQLLEKAGYTVEKKQVEAGAMFSSMADGSADFQTSTWLPATHKPYWDKYGDKLVKVNQVLDEAPLALTVPSYMDDVNSMKDLKGNEELGESVGWEITGIDPGAGIMQNTQDAFKEYGLENWELLESSEAAMITELKSAIENKEPIIVPLWKPHWAFGVMDLKMLDDSKKVYGGKGDQIYTVARKGLKEDAPRAYKVMEQYDESYDMINKLMPKVHQEDKPVEDVVKNYLDNNQDKVDKWLDGIPTE</sequence>
<organism evidence="7 8">
    <name type="scientific">Lentibacillus halophilus</name>
    <dbReference type="NCBI Taxonomy" id="295065"/>
    <lineage>
        <taxon>Bacteria</taxon>
        <taxon>Bacillati</taxon>
        <taxon>Bacillota</taxon>
        <taxon>Bacilli</taxon>
        <taxon>Bacillales</taxon>
        <taxon>Bacillaceae</taxon>
        <taxon>Lentibacillus</taxon>
    </lineage>
</organism>
<dbReference type="SUPFAM" id="SSF53850">
    <property type="entry name" value="Periplasmic binding protein-like II"/>
    <property type="match status" value="1"/>
</dbReference>
<feature type="domain" description="ABC-type glycine betaine transport system substrate-binding" evidence="6">
    <location>
        <begin position="54"/>
        <end position="297"/>
    </location>
</feature>
<feature type="compositionally biased region" description="Acidic residues" evidence="5">
    <location>
        <begin position="29"/>
        <end position="42"/>
    </location>
</feature>
<comment type="caution">
    <text evidence="7">The sequence shown here is derived from an EMBL/GenBank/DDBJ whole genome shotgun (WGS) entry which is preliminary data.</text>
</comment>
<evidence type="ECO:0000259" key="6">
    <source>
        <dbReference type="Pfam" id="PF04069"/>
    </source>
</evidence>
<keyword evidence="8" id="KW-1185">Reference proteome</keyword>
<dbReference type="Pfam" id="PF04069">
    <property type="entry name" value="OpuAC"/>
    <property type="match status" value="1"/>
</dbReference>
<evidence type="ECO:0000313" key="7">
    <source>
        <dbReference type="EMBL" id="GAA0447354.1"/>
    </source>
</evidence>
<feature type="region of interest" description="Disordered" evidence="5">
    <location>
        <begin position="9"/>
        <end position="50"/>
    </location>
</feature>
<proteinExistence type="predicted"/>
<evidence type="ECO:0000256" key="4">
    <source>
        <dbReference type="ARBA" id="ARBA00023136"/>
    </source>
</evidence>
<dbReference type="EMBL" id="BAAADM010000055">
    <property type="protein sequence ID" value="GAA0447354.1"/>
    <property type="molecule type" value="Genomic_DNA"/>
</dbReference>
<name>A0ABP3JAL1_9BACI</name>
<dbReference type="Gene3D" id="3.10.105.10">
    <property type="entry name" value="Dipeptide-binding Protein, Domain 3"/>
    <property type="match status" value="2"/>
</dbReference>
<dbReference type="RefSeq" id="WP_343754051.1">
    <property type="nucleotide sequence ID" value="NZ_BAAADM010000055.1"/>
</dbReference>
<dbReference type="Proteomes" id="UP001501459">
    <property type="component" value="Unassembled WGS sequence"/>
</dbReference>
<comment type="subcellular location">
    <subcellularLocation>
        <location evidence="1">Cell membrane</location>
    </subcellularLocation>
</comment>
<keyword evidence="4" id="KW-0472">Membrane</keyword>
<protein>
    <submittedName>
        <fullName evidence="7">Glycine betaine ABC transporter substrate-binding protein</fullName>
    </submittedName>
</protein>
<keyword evidence="3" id="KW-1003">Cell membrane</keyword>
<gene>
    <name evidence="7" type="ORF">GCM10008983_26710</name>
</gene>
<dbReference type="PANTHER" id="PTHR47737">
    <property type="entry name" value="GLYCINE BETAINE/PROLINE BETAINE TRANSPORT SYSTEM PERMEASE PROTEIN PROW"/>
    <property type="match status" value="1"/>
</dbReference>
<accession>A0ABP3JAL1</accession>
<dbReference type="PANTHER" id="PTHR47737:SF1">
    <property type="entry name" value="GLYCINE BETAINE_PROLINE BETAINE TRANSPORT SYSTEM PERMEASE PROTEIN PROW"/>
    <property type="match status" value="1"/>
</dbReference>
<dbReference type="InterPro" id="IPR007210">
    <property type="entry name" value="ABC_Gly_betaine_transp_sub-bd"/>
</dbReference>
<evidence type="ECO:0000256" key="3">
    <source>
        <dbReference type="ARBA" id="ARBA00022475"/>
    </source>
</evidence>
<dbReference type="CDD" id="cd13639">
    <property type="entry name" value="PBP2_OpuAC_like"/>
    <property type="match status" value="1"/>
</dbReference>